<reference evidence="1" key="2">
    <citation type="submission" date="2021-09" db="EMBL/GenBank/DDBJ databases">
        <authorList>
            <person name="Gilroy R."/>
        </authorList>
    </citation>
    <scope>NUCLEOTIDE SEQUENCE</scope>
    <source>
        <strain evidence="1">CHK165-8395</strain>
    </source>
</reference>
<name>A0A921FEI7_9BACT</name>
<gene>
    <name evidence="1" type="ORF">K8U81_06850</name>
</gene>
<evidence type="ECO:0000313" key="2">
    <source>
        <dbReference type="Proteomes" id="UP000718012"/>
    </source>
</evidence>
<comment type="caution">
    <text evidence="1">The sequence shown here is derived from an EMBL/GenBank/DDBJ whole genome shotgun (WGS) entry which is preliminary data.</text>
</comment>
<organism evidence="1 2">
    <name type="scientific">Phocaeicola coprocola</name>
    <dbReference type="NCBI Taxonomy" id="310298"/>
    <lineage>
        <taxon>Bacteria</taxon>
        <taxon>Pseudomonadati</taxon>
        <taxon>Bacteroidota</taxon>
        <taxon>Bacteroidia</taxon>
        <taxon>Bacteroidales</taxon>
        <taxon>Bacteroidaceae</taxon>
        <taxon>Phocaeicola</taxon>
    </lineage>
</organism>
<sequence length="55" mass="6070">MLHIEYELVQALDKMTDDSLLQEIADVVKLYAKLTVSSAWLPVPRADITAGAVNI</sequence>
<dbReference type="AlphaFoldDB" id="A0A921FEI7"/>
<proteinExistence type="predicted"/>
<dbReference type="EMBL" id="DYXD01000155">
    <property type="protein sequence ID" value="HJF07894.1"/>
    <property type="molecule type" value="Genomic_DNA"/>
</dbReference>
<accession>A0A921FEI7</accession>
<dbReference type="Proteomes" id="UP000718012">
    <property type="component" value="Unassembled WGS sequence"/>
</dbReference>
<protein>
    <submittedName>
        <fullName evidence="1">Uncharacterized protein</fullName>
    </submittedName>
</protein>
<reference evidence="1" key="1">
    <citation type="journal article" date="2021" name="PeerJ">
        <title>Extensive microbial diversity within the chicken gut microbiome revealed by metagenomics and culture.</title>
        <authorList>
            <person name="Gilroy R."/>
            <person name="Ravi A."/>
            <person name="Getino M."/>
            <person name="Pursley I."/>
            <person name="Horton D.L."/>
            <person name="Alikhan N.F."/>
            <person name="Baker D."/>
            <person name="Gharbi K."/>
            <person name="Hall N."/>
            <person name="Watson M."/>
            <person name="Adriaenssens E.M."/>
            <person name="Foster-Nyarko E."/>
            <person name="Jarju S."/>
            <person name="Secka A."/>
            <person name="Antonio M."/>
            <person name="Oren A."/>
            <person name="Chaudhuri R.R."/>
            <person name="La Ragione R."/>
            <person name="Hildebrand F."/>
            <person name="Pallen M.J."/>
        </authorList>
    </citation>
    <scope>NUCLEOTIDE SEQUENCE</scope>
    <source>
        <strain evidence="1">CHK165-8395</strain>
    </source>
</reference>
<evidence type="ECO:0000313" key="1">
    <source>
        <dbReference type="EMBL" id="HJF07894.1"/>
    </source>
</evidence>